<protein>
    <submittedName>
        <fullName evidence="2">Uncharacterized protein</fullName>
    </submittedName>
</protein>
<proteinExistence type="predicted"/>
<evidence type="ECO:0000256" key="1">
    <source>
        <dbReference type="SAM" id="MobiDB-lite"/>
    </source>
</evidence>
<evidence type="ECO:0000313" key="2">
    <source>
        <dbReference type="EMBL" id="ELW72143.1"/>
    </source>
</evidence>
<accession>L9LB71</accession>
<dbReference type="AlphaFoldDB" id="L9LB71"/>
<keyword evidence="3" id="KW-1185">Reference proteome</keyword>
<gene>
    <name evidence="2" type="ORF">TREES_T100015568</name>
</gene>
<dbReference type="Proteomes" id="UP000011518">
    <property type="component" value="Unassembled WGS sequence"/>
</dbReference>
<name>L9LB71_TUPCH</name>
<dbReference type="InParanoid" id="L9LB71"/>
<evidence type="ECO:0000313" key="3">
    <source>
        <dbReference type="Proteomes" id="UP000011518"/>
    </source>
</evidence>
<reference evidence="3" key="2">
    <citation type="journal article" date="2013" name="Nat. Commun.">
        <title>Genome of the Chinese tree shrew.</title>
        <authorList>
            <person name="Fan Y."/>
            <person name="Huang Z.Y."/>
            <person name="Cao C.C."/>
            <person name="Chen C.S."/>
            <person name="Chen Y.X."/>
            <person name="Fan D.D."/>
            <person name="He J."/>
            <person name="Hou H.L."/>
            <person name="Hu L."/>
            <person name="Hu X.T."/>
            <person name="Jiang X.T."/>
            <person name="Lai R."/>
            <person name="Lang Y.S."/>
            <person name="Liang B."/>
            <person name="Liao S.G."/>
            <person name="Mu D."/>
            <person name="Ma Y.Y."/>
            <person name="Niu Y.Y."/>
            <person name="Sun X.Q."/>
            <person name="Xia J.Q."/>
            <person name="Xiao J."/>
            <person name="Xiong Z.Q."/>
            <person name="Xu L."/>
            <person name="Yang L."/>
            <person name="Zhang Y."/>
            <person name="Zhao W."/>
            <person name="Zhao X.D."/>
            <person name="Zheng Y.T."/>
            <person name="Zhou J.M."/>
            <person name="Zhu Y.B."/>
            <person name="Zhang G.J."/>
            <person name="Wang J."/>
            <person name="Yao Y.G."/>
        </authorList>
    </citation>
    <scope>NUCLEOTIDE SEQUENCE [LARGE SCALE GENOMIC DNA]</scope>
</reference>
<dbReference type="EMBL" id="KB320444">
    <property type="protein sequence ID" value="ELW72143.1"/>
    <property type="molecule type" value="Genomic_DNA"/>
</dbReference>
<sequence length="232" mass="26204">MPSGCYISGEKQSVPEPGGRASDPVLWRPAPVGREWKMPERNQGILQSLSRLHKKIFLKCKSDQDSQQLKSLWWPHTNHSKTGLLTHMEQQGASPASPTPPSPVHQRRKAMPITVYAAPSRWGPHSTISVNTLPCPSRLRFCDGKVQELKTMAPGEGRRERPQPLLLSHTAYYHEEELRKQLFLTPGQQHPTQRKEHVLQGECEKESEPSFLIQSHSQALSSCDHITADDRC</sequence>
<reference evidence="3" key="1">
    <citation type="submission" date="2012-07" db="EMBL/GenBank/DDBJ databases">
        <title>Genome of the Chinese tree shrew, a rising model animal genetically related to primates.</title>
        <authorList>
            <person name="Zhang G."/>
            <person name="Fan Y."/>
            <person name="Yao Y."/>
            <person name="Huang Z."/>
        </authorList>
    </citation>
    <scope>NUCLEOTIDE SEQUENCE [LARGE SCALE GENOMIC DNA]</scope>
</reference>
<organism evidence="2 3">
    <name type="scientific">Tupaia chinensis</name>
    <name type="common">Chinese tree shrew</name>
    <name type="synonym">Tupaia belangeri chinensis</name>
    <dbReference type="NCBI Taxonomy" id="246437"/>
    <lineage>
        <taxon>Eukaryota</taxon>
        <taxon>Metazoa</taxon>
        <taxon>Chordata</taxon>
        <taxon>Craniata</taxon>
        <taxon>Vertebrata</taxon>
        <taxon>Euteleostomi</taxon>
        <taxon>Mammalia</taxon>
        <taxon>Eutheria</taxon>
        <taxon>Euarchontoglires</taxon>
        <taxon>Scandentia</taxon>
        <taxon>Tupaiidae</taxon>
        <taxon>Tupaia</taxon>
    </lineage>
</organism>
<feature type="region of interest" description="Disordered" evidence="1">
    <location>
        <begin position="1"/>
        <end position="26"/>
    </location>
</feature>